<dbReference type="PANTHER" id="PTHR46082">
    <property type="entry name" value="ATP/GTP-BINDING PROTEIN-RELATED"/>
    <property type="match status" value="1"/>
</dbReference>
<keyword evidence="4" id="KW-1185">Reference proteome</keyword>
<name>A0A3N4JBB2_9PEZI</name>
<feature type="region of interest" description="Disordered" evidence="1">
    <location>
        <begin position="326"/>
        <end position="364"/>
    </location>
</feature>
<accession>A0A3N4JBB2</accession>
<dbReference type="Gene3D" id="1.25.40.10">
    <property type="entry name" value="Tetratricopeptide repeat domain"/>
    <property type="match status" value="2"/>
</dbReference>
<feature type="region of interest" description="Disordered" evidence="1">
    <location>
        <begin position="229"/>
        <end position="269"/>
    </location>
</feature>
<reference evidence="3 4" key="1">
    <citation type="journal article" date="2018" name="Nat. Ecol. Evol.">
        <title>Pezizomycetes genomes reveal the molecular basis of ectomycorrhizal truffle lifestyle.</title>
        <authorList>
            <person name="Murat C."/>
            <person name="Payen T."/>
            <person name="Noel B."/>
            <person name="Kuo A."/>
            <person name="Morin E."/>
            <person name="Chen J."/>
            <person name="Kohler A."/>
            <person name="Krizsan K."/>
            <person name="Balestrini R."/>
            <person name="Da Silva C."/>
            <person name="Montanini B."/>
            <person name="Hainaut M."/>
            <person name="Levati E."/>
            <person name="Barry K.W."/>
            <person name="Belfiori B."/>
            <person name="Cichocki N."/>
            <person name="Clum A."/>
            <person name="Dockter R.B."/>
            <person name="Fauchery L."/>
            <person name="Guy J."/>
            <person name="Iotti M."/>
            <person name="Le Tacon F."/>
            <person name="Lindquist E.A."/>
            <person name="Lipzen A."/>
            <person name="Malagnac F."/>
            <person name="Mello A."/>
            <person name="Molinier V."/>
            <person name="Miyauchi S."/>
            <person name="Poulain J."/>
            <person name="Riccioni C."/>
            <person name="Rubini A."/>
            <person name="Sitrit Y."/>
            <person name="Splivallo R."/>
            <person name="Traeger S."/>
            <person name="Wang M."/>
            <person name="Zifcakova L."/>
            <person name="Wipf D."/>
            <person name="Zambonelli A."/>
            <person name="Paolocci F."/>
            <person name="Nowrousian M."/>
            <person name="Ottonello S."/>
            <person name="Baldrian P."/>
            <person name="Spatafora J.W."/>
            <person name="Henrissat B."/>
            <person name="Nagy L.G."/>
            <person name="Aury J.M."/>
            <person name="Wincker P."/>
            <person name="Grigoriev I.V."/>
            <person name="Bonfante P."/>
            <person name="Martin F.M."/>
        </authorList>
    </citation>
    <scope>NUCLEOTIDE SEQUENCE [LARGE SCALE GENOMIC DNA]</scope>
    <source>
        <strain evidence="3 4">120613-1</strain>
    </source>
</reference>
<gene>
    <name evidence="3" type="ORF">L873DRAFT_1703235</name>
</gene>
<evidence type="ECO:0000313" key="4">
    <source>
        <dbReference type="Proteomes" id="UP000276215"/>
    </source>
</evidence>
<evidence type="ECO:0000313" key="3">
    <source>
        <dbReference type="EMBL" id="RPA93951.1"/>
    </source>
</evidence>
<dbReference type="InterPro" id="IPR019734">
    <property type="entry name" value="TPR_rpt"/>
</dbReference>
<feature type="compositionally biased region" description="Pro residues" evidence="1">
    <location>
        <begin position="333"/>
        <end position="342"/>
    </location>
</feature>
<organism evidence="3 4">
    <name type="scientific">Choiromyces venosus 120613-1</name>
    <dbReference type="NCBI Taxonomy" id="1336337"/>
    <lineage>
        <taxon>Eukaryota</taxon>
        <taxon>Fungi</taxon>
        <taxon>Dikarya</taxon>
        <taxon>Ascomycota</taxon>
        <taxon>Pezizomycotina</taxon>
        <taxon>Pezizomycetes</taxon>
        <taxon>Pezizales</taxon>
        <taxon>Tuberaceae</taxon>
        <taxon>Choiromyces</taxon>
    </lineage>
</organism>
<dbReference type="EMBL" id="ML120444">
    <property type="protein sequence ID" value="RPA93951.1"/>
    <property type="molecule type" value="Genomic_DNA"/>
</dbReference>
<dbReference type="STRING" id="1336337.A0A3N4JBB2"/>
<dbReference type="Pfam" id="PF14420">
    <property type="entry name" value="Clr5"/>
    <property type="match status" value="1"/>
</dbReference>
<dbReference type="Pfam" id="PF13424">
    <property type="entry name" value="TPR_12"/>
    <property type="match status" value="2"/>
</dbReference>
<dbReference type="InterPro" id="IPR011990">
    <property type="entry name" value="TPR-like_helical_dom_sf"/>
</dbReference>
<feature type="domain" description="Clr5" evidence="2">
    <location>
        <begin position="19"/>
        <end position="70"/>
    </location>
</feature>
<dbReference type="OrthoDB" id="5986190at2759"/>
<feature type="region of interest" description="Disordered" evidence="1">
    <location>
        <begin position="524"/>
        <end position="550"/>
    </location>
</feature>
<sequence>MSDETSWEAKFRTREIASWEWDNIRDIFEDLYIDQGITLKAIRQRLAEEHGFYANETQYKKKIRKWDIQKNLSREKMVAIVRLLDHRTAQGLRTEFSFNSRPLSYERIERSRKRFNLHRPEVPIEGEIQYEIEGVKYWEPEDTALARRPESGSPDPEFRRQPELQVSAVEMLDTLSSPLQEVRVQIHDLTVDVARAGIPTTGVPEQNGNDRAAHEPREYDEFYIKPSAFTPVNPEQLNQASKRRCNDSDARDAMDNRKSRKTSWRGDNEISSDVLARSVNVMESRNKEDSENSSMPIPISMERRGSLLSNSGEVGSPVLGFQVLSIRSTGSPSPSPPPPPSGPIFCSGSPPLPPPERRNSDISLPSFSEFQDCSLLPPQAIPVLDASPPPPPIRGTCPPSLATKWGPGQPSPPAQRKKSTVEQALGPNPASILNDIKSSEPLNPDTLLGGNTFQTHYPVRPLRESMTGSPEDGSLYYTGQENYAEAQRNETISGVANAGQSSWNSSSPPPLLWLESALSPLPPSPDHFSSLAELPHCDSDKSPSPEPQINTLQLPTPQGKVKWVAASIRYSTKSWWDDLLGLGVQAVQDLKKSLGREHPDTLHALGVLAMLYTTLGNDDKAMEVQKYVYDELVKLFGLQHHRTIMAQHNLAGLYLNKGDYPTALSIAEKATEHTKAVHGADHAETLSSLLLIGQIQSLSGNVDEAMQIATSVLQAQQRKPEGVANRHTTISAKKLLGILLEKKGDYQRATETLEEVLTRQEELFGKDHPEALSVMHYLGTAYLSQGNYAESERILRRTVLLSAEKLGETHPDTLSSKHNLVNALLQMRDFPAANELATTVYAETCEKLGEEHLDTARSMVNQASALMGLGDTPGAVRILRVTVDKLAVLVTARNPQVLMVKEKLATGLLSLSRFAEAERVMREVLVERRSALGEVHVDTVRVVEWLKQCREMRFEDQGSRGGKNASANGGGRR</sequence>
<dbReference type="PANTHER" id="PTHR46082:SF6">
    <property type="entry name" value="AAA+ ATPASE DOMAIN-CONTAINING PROTEIN-RELATED"/>
    <property type="match status" value="1"/>
</dbReference>
<dbReference type="InterPro" id="IPR025676">
    <property type="entry name" value="Clr5_dom"/>
</dbReference>
<evidence type="ECO:0000259" key="2">
    <source>
        <dbReference type="Pfam" id="PF14420"/>
    </source>
</evidence>
<dbReference type="Proteomes" id="UP000276215">
    <property type="component" value="Unassembled WGS sequence"/>
</dbReference>
<dbReference type="Pfam" id="PF13374">
    <property type="entry name" value="TPR_10"/>
    <property type="match status" value="2"/>
</dbReference>
<evidence type="ECO:0000256" key="1">
    <source>
        <dbReference type="SAM" id="MobiDB-lite"/>
    </source>
</evidence>
<dbReference type="SUPFAM" id="SSF48452">
    <property type="entry name" value="TPR-like"/>
    <property type="match status" value="2"/>
</dbReference>
<dbReference type="SMART" id="SM00028">
    <property type="entry name" value="TPR"/>
    <property type="match status" value="4"/>
</dbReference>
<feature type="region of interest" description="Disordered" evidence="1">
    <location>
        <begin position="380"/>
        <end position="444"/>
    </location>
</feature>
<protein>
    <submittedName>
        <fullName evidence="3">TPR-like protein</fullName>
    </submittedName>
</protein>
<dbReference type="AlphaFoldDB" id="A0A3N4JBB2"/>
<dbReference type="InterPro" id="IPR053137">
    <property type="entry name" value="NLR-like"/>
</dbReference>
<proteinExistence type="predicted"/>
<feature type="compositionally biased region" description="Basic and acidic residues" evidence="1">
    <location>
        <begin position="244"/>
        <end position="257"/>
    </location>
</feature>